<dbReference type="GO" id="GO:0044781">
    <property type="term" value="P:bacterial-type flagellum organization"/>
    <property type="evidence" value="ECO:0007669"/>
    <property type="project" value="UniProtKB-UniRule"/>
</dbReference>
<keyword evidence="3 5" id="KW-1005">Bacterial flagellum biogenesis</keyword>
<evidence type="ECO:0000313" key="9">
    <source>
        <dbReference type="EMBL" id="MYM57914.1"/>
    </source>
</evidence>
<keyword evidence="9" id="KW-0969">Cilium</keyword>
<feature type="domain" description="FlgD/Vpr Ig-like" evidence="7">
    <location>
        <begin position="110"/>
        <end position="181"/>
    </location>
</feature>
<evidence type="ECO:0000256" key="6">
    <source>
        <dbReference type="SAM" id="MobiDB-lite"/>
    </source>
</evidence>
<sequence length="226" mass="24021">MTIAPNNALAFDTPIGKPSDTNGISGNPKDANSATSLENEFISLMVAQIQNQDPLNPLDGTEYVGQLAQFSQVQSTENMASMMKNNMVLLDNMQVLSTAGLVGQTVYVSSNEFELSDGQQRGKIELQHPSSQVNLVITDEFGQVTPLPLGARPAGDVDFSIDPDKLGLKPGKYTVSVQVQEGQSQPNLLLAGEVEQVRIPSSGGSAQVNVHGVGSVPFYQITQFGA</sequence>
<dbReference type="EMBL" id="WWEU01000001">
    <property type="protein sequence ID" value="MYM57914.1"/>
    <property type="molecule type" value="Genomic_DNA"/>
</dbReference>
<gene>
    <name evidence="9" type="primary">flgD</name>
    <name evidence="9" type="ORF">GTG28_01640</name>
</gene>
<evidence type="ECO:0000259" key="8">
    <source>
        <dbReference type="Pfam" id="PF13861"/>
    </source>
</evidence>
<proteinExistence type="inferred from homology"/>
<accession>A0A6L8LPG9</accession>
<dbReference type="Gene3D" id="2.30.30.910">
    <property type="match status" value="1"/>
</dbReference>
<dbReference type="Proteomes" id="UP000478571">
    <property type="component" value="Unassembled WGS sequence"/>
</dbReference>
<feature type="compositionally biased region" description="Polar residues" evidence="6">
    <location>
        <begin position="19"/>
        <end position="33"/>
    </location>
</feature>
<evidence type="ECO:0000256" key="1">
    <source>
        <dbReference type="ARBA" id="ARBA00010577"/>
    </source>
</evidence>
<dbReference type="Pfam" id="PF13861">
    <property type="entry name" value="FLgD_tudor"/>
    <property type="match status" value="1"/>
</dbReference>
<evidence type="ECO:0000256" key="5">
    <source>
        <dbReference type="RuleBase" id="RU362076"/>
    </source>
</evidence>
<evidence type="ECO:0000313" key="10">
    <source>
        <dbReference type="Proteomes" id="UP000478571"/>
    </source>
</evidence>
<keyword evidence="9" id="KW-0966">Cell projection</keyword>
<feature type="region of interest" description="Disordered" evidence="6">
    <location>
        <begin position="1"/>
        <end position="33"/>
    </location>
</feature>
<dbReference type="Pfam" id="PF13860">
    <property type="entry name" value="FlgD_ig"/>
    <property type="match status" value="1"/>
</dbReference>
<comment type="function">
    <text evidence="4 5">Required for flagellar hook formation. May act as a scaffolding protein.</text>
</comment>
<dbReference type="InterPro" id="IPR005648">
    <property type="entry name" value="FlgD"/>
</dbReference>
<keyword evidence="10" id="KW-1185">Reference proteome</keyword>
<evidence type="ECO:0000256" key="4">
    <source>
        <dbReference type="ARBA" id="ARBA00024746"/>
    </source>
</evidence>
<comment type="similarity">
    <text evidence="1 5">Belongs to the FlgD family.</text>
</comment>
<reference evidence="9 10" key="1">
    <citation type="submission" date="2020-01" db="EMBL/GenBank/DDBJ databases">
        <title>Draft Genome Sequence of Vibrio sp. strain OCN044, Isolated from a Healthy Coral at Palmyra Atoll.</title>
        <authorList>
            <person name="Videau P."/>
            <person name="Loughran R."/>
            <person name="Esquivel A."/>
            <person name="Deadmond M."/>
            <person name="Paddock B.E."/>
            <person name="Saw J.H."/>
            <person name="Ushijima B."/>
        </authorList>
    </citation>
    <scope>NUCLEOTIDE SEQUENCE [LARGE SCALE GENOMIC DNA]</scope>
    <source>
        <strain evidence="9 10">OCN044</strain>
    </source>
</reference>
<dbReference type="RefSeq" id="WP_160926365.1">
    <property type="nucleotide sequence ID" value="NZ_WWEU01000001.1"/>
</dbReference>
<protein>
    <recommendedName>
        <fullName evidence="2 5">Basal-body rod modification protein FlgD</fullName>
    </recommendedName>
</protein>
<dbReference type="InterPro" id="IPR025965">
    <property type="entry name" value="FlgD/Vpr_Ig-like"/>
</dbReference>
<keyword evidence="9" id="KW-0282">Flagellum</keyword>
<dbReference type="Gene3D" id="2.60.40.4070">
    <property type="match status" value="1"/>
</dbReference>
<comment type="caution">
    <text evidence="9">The sequence shown here is derived from an EMBL/GenBank/DDBJ whole genome shotgun (WGS) entry which is preliminary data.</text>
</comment>
<dbReference type="Pfam" id="PF03963">
    <property type="entry name" value="FlgD"/>
    <property type="match status" value="1"/>
</dbReference>
<name>A0A6L8LPG9_9VIBR</name>
<feature type="domain" description="FlgD Tudor-like" evidence="8">
    <location>
        <begin position="93"/>
        <end position="222"/>
    </location>
</feature>
<dbReference type="InterPro" id="IPR025963">
    <property type="entry name" value="FLgD_Tudor"/>
</dbReference>
<evidence type="ECO:0000256" key="3">
    <source>
        <dbReference type="ARBA" id="ARBA00022795"/>
    </source>
</evidence>
<dbReference type="NCBIfam" id="NF007198">
    <property type="entry name" value="PRK09619.1"/>
    <property type="match status" value="1"/>
</dbReference>
<dbReference type="AlphaFoldDB" id="A0A6L8LPG9"/>
<organism evidence="9 10">
    <name type="scientific">Vibrio tetraodonis subsp. pristinus</name>
    <dbReference type="NCBI Taxonomy" id="2695891"/>
    <lineage>
        <taxon>Bacteria</taxon>
        <taxon>Pseudomonadati</taxon>
        <taxon>Pseudomonadota</taxon>
        <taxon>Gammaproteobacteria</taxon>
        <taxon>Vibrionales</taxon>
        <taxon>Vibrionaceae</taxon>
        <taxon>Vibrio</taxon>
    </lineage>
</organism>
<evidence type="ECO:0000256" key="2">
    <source>
        <dbReference type="ARBA" id="ARBA00016013"/>
    </source>
</evidence>
<evidence type="ECO:0000259" key="7">
    <source>
        <dbReference type="Pfam" id="PF13860"/>
    </source>
</evidence>